<accession>A0A484HMM9</accession>
<organism evidence="6">
    <name type="scientific">uncultured Desulfobacteraceae bacterium</name>
    <dbReference type="NCBI Taxonomy" id="218296"/>
    <lineage>
        <taxon>Bacteria</taxon>
        <taxon>Pseudomonadati</taxon>
        <taxon>Thermodesulfobacteriota</taxon>
        <taxon>Desulfobacteria</taxon>
        <taxon>Desulfobacterales</taxon>
        <taxon>Desulfobacteraceae</taxon>
        <taxon>environmental samples</taxon>
    </lineage>
</organism>
<dbReference type="GO" id="GO:0046872">
    <property type="term" value="F:metal ion binding"/>
    <property type="evidence" value="ECO:0007669"/>
    <property type="project" value="InterPro"/>
</dbReference>
<dbReference type="SUPFAM" id="SSF56059">
    <property type="entry name" value="Glutathione synthetase ATP-binding domain-like"/>
    <property type="match status" value="1"/>
</dbReference>
<keyword evidence="2 4" id="KW-0547">Nucleotide-binding</keyword>
<dbReference type="EMBL" id="CAACVI010000045">
    <property type="protein sequence ID" value="VEN74826.1"/>
    <property type="molecule type" value="Genomic_DNA"/>
</dbReference>
<evidence type="ECO:0000256" key="4">
    <source>
        <dbReference type="PROSITE-ProRule" id="PRU00409"/>
    </source>
</evidence>
<dbReference type="InterPro" id="IPR013815">
    <property type="entry name" value="ATP_grasp_subdomain_1"/>
</dbReference>
<dbReference type="InterPro" id="IPR016102">
    <property type="entry name" value="Succinyl-CoA_synth-like"/>
</dbReference>
<dbReference type="PANTHER" id="PTHR43334:SF1">
    <property type="entry name" value="3-HYDROXYPROPIONATE--COA LIGASE [ADP-FORMING]"/>
    <property type="match status" value="1"/>
</dbReference>
<evidence type="ECO:0000259" key="5">
    <source>
        <dbReference type="PROSITE" id="PS50975"/>
    </source>
</evidence>
<dbReference type="AlphaFoldDB" id="A0A484HMM9"/>
<dbReference type="GO" id="GO:0005524">
    <property type="term" value="F:ATP binding"/>
    <property type="evidence" value="ECO:0007669"/>
    <property type="project" value="UniProtKB-UniRule"/>
</dbReference>
<gene>
    <name evidence="6" type="ORF">EPICR_50102</name>
</gene>
<dbReference type="InterPro" id="IPR011761">
    <property type="entry name" value="ATP-grasp"/>
</dbReference>
<keyword evidence="1" id="KW-0436">Ligase</keyword>
<dbReference type="Gene3D" id="3.40.50.261">
    <property type="entry name" value="Succinyl-CoA synthetase domains"/>
    <property type="match status" value="2"/>
</dbReference>
<dbReference type="SUPFAM" id="SSF52210">
    <property type="entry name" value="Succinyl-CoA synthetase domains"/>
    <property type="match status" value="2"/>
</dbReference>
<dbReference type="InterPro" id="IPR003781">
    <property type="entry name" value="CoA-bd"/>
</dbReference>
<keyword evidence="3 4" id="KW-0067">ATP-binding</keyword>
<evidence type="ECO:0000313" key="6">
    <source>
        <dbReference type="EMBL" id="VEN74826.1"/>
    </source>
</evidence>
<sequence>MLSSLFNPKSVAVIGASTKELSIGNRVIKNLVDFGFKGAVYPINPKADHVRDLPAYKSILDVPEDGIDVVHMVIPAKFVPQAVEDCGAKNVKNIIINSGGFSEVGAEGAAYEADFLERARKYGIRVLGPNCQGIINSDPDVRAYCNFTFTMPEPGFISIVALSGGVAEVIHQGFSEMGVGTRIYASNGNACDITIPEIIRYLGDDEGTRVIVTYVEGLRDPRTFLEAAREAAAKKPVLAMKAGRTMEGAQAAASHTGGLAREDVATDLIFKKAGILVFHDEGEMIQAAAAFATQPVPKGNRVGIITNTGGPAVIATDILVGEGLQIPPLSEKTEAFLKEKLYAEASVHNPADVLATGNADHYRACLDAMMDDDAFDSVLVHFVTPFFVDNESIARRIVEINQKKIKPIVCNLMTDKRQWTGVVKILSEGEVPFFSLPGSAARAMTALSKYHDIRSRPVGEVKTFDADKGAVSDILKKAKDAGRENLSAPDVYAILSAYGIPAPEFRFAAAPEEAAAAASEIGFPAVLKADSPSVVHKSDMGGVALDLNDADAVLKAAEKMKKNIDAGDLAFFVQKQAPAGLEVILGAKAEEGLGHMVMFGLGGVFVEIMKDVIFNLAPVSDAEAADMLSSIQGAALLDGVRGSKGVDKSAIEELILRLSQLVSDHPEIAEMDLNPVMAYEDGASAVDARIMIKKGE</sequence>
<dbReference type="PROSITE" id="PS50975">
    <property type="entry name" value="ATP_GRASP"/>
    <property type="match status" value="1"/>
</dbReference>
<name>A0A484HMM9_9BACT</name>
<dbReference type="InterPro" id="IPR051538">
    <property type="entry name" value="Acyl-CoA_Synth/Transferase"/>
</dbReference>
<dbReference type="Pfam" id="PF13549">
    <property type="entry name" value="ATP-grasp_5"/>
    <property type="match status" value="1"/>
</dbReference>
<feature type="domain" description="ATP-grasp" evidence="5">
    <location>
        <begin position="492"/>
        <end position="529"/>
    </location>
</feature>
<dbReference type="Gene3D" id="3.40.50.720">
    <property type="entry name" value="NAD(P)-binding Rossmann-like Domain"/>
    <property type="match status" value="1"/>
</dbReference>
<dbReference type="SUPFAM" id="SSF51735">
    <property type="entry name" value="NAD(P)-binding Rossmann-fold domains"/>
    <property type="match status" value="1"/>
</dbReference>
<dbReference type="PANTHER" id="PTHR43334">
    <property type="entry name" value="ACETATE--COA LIGASE [ADP-FORMING]"/>
    <property type="match status" value="1"/>
</dbReference>
<dbReference type="Pfam" id="PF13380">
    <property type="entry name" value="CoA_binding_2"/>
    <property type="match status" value="1"/>
</dbReference>
<dbReference type="Gene3D" id="3.30.1490.20">
    <property type="entry name" value="ATP-grasp fold, A domain"/>
    <property type="match status" value="1"/>
</dbReference>
<dbReference type="InterPro" id="IPR032875">
    <property type="entry name" value="Succ_CoA_lig_flav_dom"/>
</dbReference>
<dbReference type="Gene3D" id="3.30.470.20">
    <property type="entry name" value="ATP-grasp fold, B domain"/>
    <property type="match status" value="1"/>
</dbReference>
<evidence type="ECO:0000256" key="2">
    <source>
        <dbReference type="ARBA" id="ARBA00022741"/>
    </source>
</evidence>
<dbReference type="GO" id="GO:0016874">
    <property type="term" value="F:ligase activity"/>
    <property type="evidence" value="ECO:0007669"/>
    <property type="project" value="UniProtKB-KW"/>
</dbReference>
<dbReference type="InterPro" id="IPR036291">
    <property type="entry name" value="NAD(P)-bd_dom_sf"/>
</dbReference>
<protein>
    <submittedName>
        <fullName evidence="6">CoA-binding protein</fullName>
    </submittedName>
</protein>
<evidence type="ECO:0000256" key="3">
    <source>
        <dbReference type="ARBA" id="ARBA00022840"/>
    </source>
</evidence>
<evidence type="ECO:0000256" key="1">
    <source>
        <dbReference type="ARBA" id="ARBA00022598"/>
    </source>
</evidence>
<dbReference type="Pfam" id="PF13607">
    <property type="entry name" value="Succ_CoA_lig"/>
    <property type="match status" value="1"/>
</dbReference>
<reference evidence="6" key="1">
    <citation type="submission" date="2019-01" db="EMBL/GenBank/DDBJ databases">
        <authorList>
            <consortium name="Genoscope - CEA"/>
            <person name="William W."/>
        </authorList>
    </citation>
    <scope>NUCLEOTIDE SEQUENCE</scope>
    <source>
        <strain evidence="6">CR-1</strain>
    </source>
</reference>
<proteinExistence type="predicted"/>
<dbReference type="SMART" id="SM00881">
    <property type="entry name" value="CoA_binding"/>
    <property type="match status" value="1"/>
</dbReference>